<evidence type="ECO:0000313" key="2">
    <source>
        <dbReference type="Proteomes" id="UP001431209"/>
    </source>
</evidence>
<dbReference type="Proteomes" id="UP001431209">
    <property type="component" value="Unassembled WGS sequence"/>
</dbReference>
<protein>
    <submittedName>
        <fullName evidence="1">HSP70 cognate protein</fullName>
    </submittedName>
</protein>
<dbReference type="Gene3D" id="3.90.182.10">
    <property type="entry name" value="Toxin - Anthrax Protective Antigen,domain 1"/>
    <property type="match status" value="1"/>
</dbReference>
<evidence type="ECO:0000313" key="1">
    <source>
        <dbReference type="EMBL" id="KAL0486287.1"/>
    </source>
</evidence>
<sequence length="208" mass="24246">MSEIVGEVAHTYNSKSIIKCFSKPKYMSVEAIDCSELEEYLKNNCTFEAYIIDDDTQEPRALLVDIMHCSDWSQYFKVQENPRALVQVQTKDEVSLNPNTTYEFVILLRSNTNPDDVREVLRRTFSLSEQCPKIEETLISSDETFSESLTIRNQKTNVERSIGDHKNLTFQLTNDMSITTDKDKEYDVVDDKWMLNGLQYHFSIWNLL</sequence>
<gene>
    <name evidence="1" type="ORF">AKO1_011959</name>
</gene>
<keyword evidence="2" id="KW-1185">Reference proteome</keyword>
<dbReference type="EMBL" id="JAOPGA020001213">
    <property type="protein sequence ID" value="KAL0486287.1"/>
    <property type="molecule type" value="Genomic_DNA"/>
</dbReference>
<name>A0AAW2Z8X9_9EUKA</name>
<reference evidence="1 2" key="1">
    <citation type="submission" date="2024-03" db="EMBL/GenBank/DDBJ databases">
        <title>The Acrasis kona genome and developmental transcriptomes reveal deep origins of eukaryotic multicellular pathways.</title>
        <authorList>
            <person name="Sheikh S."/>
            <person name="Fu C.-J."/>
            <person name="Brown M.W."/>
            <person name="Baldauf S.L."/>
        </authorList>
    </citation>
    <scope>NUCLEOTIDE SEQUENCE [LARGE SCALE GENOMIC DNA]</scope>
    <source>
        <strain evidence="1 2">ATCC MYA-3509</strain>
    </source>
</reference>
<comment type="caution">
    <text evidence="1">The sequence shown here is derived from an EMBL/GenBank/DDBJ whole genome shotgun (WGS) entry which is preliminary data.</text>
</comment>
<proteinExistence type="predicted"/>
<organism evidence="1 2">
    <name type="scientific">Acrasis kona</name>
    <dbReference type="NCBI Taxonomy" id="1008807"/>
    <lineage>
        <taxon>Eukaryota</taxon>
        <taxon>Discoba</taxon>
        <taxon>Heterolobosea</taxon>
        <taxon>Tetramitia</taxon>
        <taxon>Eutetramitia</taxon>
        <taxon>Acrasidae</taxon>
        <taxon>Acrasis</taxon>
    </lineage>
</organism>
<dbReference type="AlphaFoldDB" id="A0AAW2Z8X9"/>
<accession>A0AAW2Z8X9</accession>